<dbReference type="InterPro" id="IPR011989">
    <property type="entry name" value="ARM-like"/>
</dbReference>
<gene>
    <name evidence="1" type="ORF">OSB04_019674</name>
</gene>
<dbReference type="Proteomes" id="UP001172457">
    <property type="component" value="Chromosome 5"/>
</dbReference>
<dbReference type="EMBL" id="JARYMX010000005">
    <property type="protein sequence ID" value="KAJ9547131.1"/>
    <property type="molecule type" value="Genomic_DNA"/>
</dbReference>
<dbReference type="InterPro" id="IPR016024">
    <property type="entry name" value="ARM-type_fold"/>
</dbReference>
<evidence type="ECO:0000313" key="1">
    <source>
        <dbReference type="EMBL" id="KAJ9547131.1"/>
    </source>
</evidence>
<comment type="caution">
    <text evidence="1">The sequence shown here is derived from an EMBL/GenBank/DDBJ whole genome shotgun (WGS) entry which is preliminary data.</text>
</comment>
<dbReference type="Gene3D" id="1.25.10.10">
    <property type="entry name" value="Leucine-rich Repeat Variant"/>
    <property type="match status" value="1"/>
</dbReference>
<protein>
    <submittedName>
        <fullName evidence="1">Uncharacterized protein</fullName>
    </submittedName>
</protein>
<dbReference type="AlphaFoldDB" id="A0AA38WG46"/>
<dbReference type="GO" id="GO:0005635">
    <property type="term" value="C:nuclear envelope"/>
    <property type="evidence" value="ECO:0007669"/>
    <property type="project" value="TreeGrafter"/>
</dbReference>
<keyword evidence="2" id="KW-1185">Reference proteome</keyword>
<name>A0AA38WG46_9ASTR</name>
<dbReference type="PANTHER" id="PTHR10997">
    <property type="entry name" value="IMPORTIN-7, 8, 11"/>
    <property type="match status" value="1"/>
</dbReference>
<accession>A0AA38WG46</accession>
<dbReference type="PANTHER" id="PTHR10997:SF9">
    <property type="entry name" value="IMPORTIN-9"/>
    <property type="match status" value="1"/>
</dbReference>
<organism evidence="1 2">
    <name type="scientific">Centaurea solstitialis</name>
    <name type="common">yellow star-thistle</name>
    <dbReference type="NCBI Taxonomy" id="347529"/>
    <lineage>
        <taxon>Eukaryota</taxon>
        <taxon>Viridiplantae</taxon>
        <taxon>Streptophyta</taxon>
        <taxon>Embryophyta</taxon>
        <taxon>Tracheophyta</taxon>
        <taxon>Spermatophyta</taxon>
        <taxon>Magnoliopsida</taxon>
        <taxon>eudicotyledons</taxon>
        <taxon>Gunneridae</taxon>
        <taxon>Pentapetalae</taxon>
        <taxon>asterids</taxon>
        <taxon>campanulids</taxon>
        <taxon>Asterales</taxon>
        <taxon>Asteraceae</taxon>
        <taxon>Carduoideae</taxon>
        <taxon>Cardueae</taxon>
        <taxon>Centaureinae</taxon>
        <taxon>Centaurea</taxon>
    </lineage>
</organism>
<evidence type="ECO:0000313" key="2">
    <source>
        <dbReference type="Proteomes" id="UP001172457"/>
    </source>
</evidence>
<sequence length="88" mass="9679">MAVASVAHHDWPDEWPELLPFLLKLINDQSNTNADLDGLSFVPSKLCWASVLAMPVNGALRCLALLSADLDDKLVPRIIPVLFRACIL</sequence>
<dbReference type="GO" id="GO:0006606">
    <property type="term" value="P:protein import into nucleus"/>
    <property type="evidence" value="ECO:0007669"/>
    <property type="project" value="TreeGrafter"/>
</dbReference>
<dbReference type="SUPFAM" id="SSF48371">
    <property type="entry name" value="ARM repeat"/>
    <property type="match status" value="1"/>
</dbReference>
<proteinExistence type="predicted"/>
<dbReference type="GO" id="GO:0005829">
    <property type="term" value="C:cytosol"/>
    <property type="evidence" value="ECO:0007669"/>
    <property type="project" value="TreeGrafter"/>
</dbReference>
<reference evidence="1" key="1">
    <citation type="submission" date="2023-03" db="EMBL/GenBank/DDBJ databases">
        <title>Chromosome-scale reference genome and RAD-based genetic map of yellow starthistle (Centaurea solstitialis) reveal putative structural variation and QTLs associated with invader traits.</title>
        <authorList>
            <person name="Reatini B."/>
            <person name="Cang F.A."/>
            <person name="Jiang Q."/>
            <person name="Mckibben M.T.W."/>
            <person name="Barker M.S."/>
            <person name="Rieseberg L.H."/>
            <person name="Dlugosch K.M."/>
        </authorList>
    </citation>
    <scope>NUCLEOTIDE SEQUENCE</scope>
    <source>
        <strain evidence="1">CAN-66</strain>
        <tissue evidence="1">Leaf</tissue>
    </source>
</reference>